<protein>
    <recommendedName>
        <fullName evidence="1">Reverse transcriptase zinc-binding domain-containing protein</fullName>
    </recommendedName>
</protein>
<dbReference type="PANTHER" id="PTHR36617:SF17">
    <property type="entry name" value="OS01G0114800 PROTEIN"/>
    <property type="match status" value="1"/>
</dbReference>
<organism evidence="2 3">
    <name type="scientific">Aegilops tauschii subsp. strangulata</name>
    <name type="common">Goatgrass</name>
    <dbReference type="NCBI Taxonomy" id="200361"/>
    <lineage>
        <taxon>Eukaryota</taxon>
        <taxon>Viridiplantae</taxon>
        <taxon>Streptophyta</taxon>
        <taxon>Embryophyta</taxon>
        <taxon>Tracheophyta</taxon>
        <taxon>Spermatophyta</taxon>
        <taxon>Magnoliopsida</taxon>
        <taxon>Liliopsida</taxon>
        <taxon>Poales</taxon>
        <taxon>Poaceae</taxon>
        <taxon>BOP clade</taxon>
        <taxon>Pooideae</taxon>
        <taxon>Triticodae</taxon>
        <taxon>Triticeae</taxon>
        <taxon>Triticinae</taxon>
        <taxon>Aegilops</taxon>
    </lineage>
</organism>
<accession>A0A453NBM5</accession>
<feature type="domain" description="Reverse transcriptase zinc-binding" evidence="1">
    <location>
        <begin position="234"/>
        <end position="318"/>
    </location>
</feature>
<dbReference type="InterPro" id="IPR026960">
    <property type="entry name" value="RVT-Znf"/>
</dbReference>
<reference evidence="2" key="3">
    <citation type="journal article" date="2017" name="Nature">
        <title>Genome sequence of the progenitor of the wheat D genome Aegilops tauschii.</title>
        <authorList>
            <person name="Luo M.C."/>
            <person name="Gu Y.Q."/>
            <person name="Puiu D."/>
            <person name="Wang H."/>
            <person name="Twardziok S.O."/>
            <person name="Deal K.R."/>
            <person name="Huo N."/>
            <person name="Zhu T."/>
            <person name="Wang L."/>
            <person name="Wang Y."/>
            <person name="McGuire P.E."/>
            <person name="Liu S."/>
            <person name="Long H."/>
            <person name="Ramasamy R.K."/>
            <person name="Rodriguez J.C."/>
            <person name="Van S.L."/>
            <person name="Yuan L."/>
            <person name="Wang Z."/>
            <person name="Xia Z."/>
            <person name="Xiao L."/>
            <person name="Anderson O.D."/>
            <person name="Ouyang S."/>
            <person name="Liang Y."/>
            <person name="Zimin A.V."/>
            <person name="Pertea G."/>
            <person name="Qi P."/>
            <person name="Bennetzen J.L."/>
            <person name="Dai X."/>
            <person name="Dawson M.W."/>
            <person name="Muller H.G."/>
            <person name="Kugler K."/>
            <person name="Rivarola-Duarte L."/>
            <person name="Spannagl M."/>
            <person name="Mayer K.F.X."/>
            <person name="Lu F.H."/>
            <person name="Bevan M.W."/>
            <person name="Leroy P."/>
            <person name="Li P."/>
            <person name="You F.M."/>
            <person name="Sun Q."/>
            <person name="Liu Z."/>
            <person name="Lyons E."/>
            <person name="Wicker T."/>
            <person name="Salzberg S.L."/>
            <person name="Devos K.M."/>
            <person name="Dvorak J."/>
        </authorList>
    </citation>
    <scope>NUCLEOTIDE SEQUENCE [LARGE SCALE GENOMIC DNA]</scope>
    <source>
        <strain evidence="2">cv. AL8/78</strain>
    </source>
</reference>
<reference evidence="2" key="4">
    <citation type="submission" date="2019-03" db="UniProtKB">
        <authorList>
            <consortium name="EnsemblPlants"/>
        </authorList>
    </citation>
    <scope>IDENTIFICATION</scope>
</reference>
<proteinExistence type="predicted"/>
<reference evidence="2" key="5">
    <citation type="journal article" date="2021" name="G3 (Bethesda)">
        <title>Aegilops tauschii genome assembly Aet v5.0 features greater sequence contiguity and improved annotation.</title>
        <authorList>
            <person name="Wang L."/>
            <person name="Zhu T."/>
            <person name="Rodriguez J.C."/>
            <person name="Deal K.R."/>
            <person name="Dubcovsky J."/>
            <person name="McGuire P.E."/>
            <person name="Lux T."/>
            <person name="Spannagl M."/>
            <person name="Mayer K.F.X."/>
            <person name="Baldrich P."/>
            <person name="Meyers B.C."/>
            <person name="Huo N."/>
            <person name="Gu Y.Q."/>
            <person name="Zhou H."/>
            <person name="Devos K.M."/>
            <person name="Bennetzen J.L."/>
            <person name="Unver T."/>
            <person name="Budak H."/>
            <person name="Gulick P.J."/>
            <person name="Galiba G."/>
            <person name="Kalapos B."/>
            <person name="Nelson D.R."/>
            <person name="Li P."/>
            <person name="You F.M."/>
            <person name="Luo M.C."/>
            <person name="Dvorak J."/>
        </authorList>
    </citation>
    <scope>NUCLEOTIDE SEQUENCE [LARGE SCALE GENOMIC DNA]</scope>
    <source>
        <strain evidence="2">cv. AL8/78</strain>
    </source>
</reference>
<reference evidence="3" key="1">
    <citation type="journal article" date="2014" name="Science">
        <title>Ancient hybridizations among the ancestral genomes of bread wheat.</title>
        <authorList>
            <consortium name="International Wheat Genome Sequencing Consortium,"/>
            <person name="Marcussen T."/>
            <person name="Sandve S.R."/>
            <person name="Heier L."/>
            <person name="Spannagl M."/>
            <person name="Pfeifer M."/>
            <person name="Jakobsen K.S."/>
            <person name="Wulff B.B."/>
            <person name="Steuernagel B."/>
            <person name="Mayer K.F."/>
            <person name="Olsen O.A."/>
        </authorList>
    </citation>
    <scope>NUCLEOTIDE SEQUENCE [LARGE SCALE GENOMIC DNA]</scope>
    <source>
        <strain evidence="3">cv. AL8/78</strain>
    </source>
</reference>
<dbReference type="EnsemblPlants" id="AET6Gv20308600.1">
    <property type="protein sequence ID" value="AET6Gv20308600.1"/>
    <property type="gene ID" value="AET6Gv20308600"/>
</dbReference>
<name>A0A453NBM5_AEGTS</name>
<evidence type="ECO:0000313" key="2">
    <source>
        <dbReference type="EnsemblPlants" id="AET6Gv20308600.1"/>
    </source>
</evidence>
<dbReference type="Proteomes" id="UP000015105">
    <property type="component" value="Chromosome 6D"/>
</dbReference>
<dbReference type="AlphaFoldDB" id="A0A453NBM5"/>
<reference evidence="3" key="2">
    <citation type="journal article" date="2017" name="Nat. Plants">
        <title>The Aegilops tauschii genome reveals multiple impacts of transposons.</title>
        <authorList>
            <person name="Zhao G."/>
            <person name="Zou C."/>
            <person name="Li K."/>
            <person name="Wang K."/>
            <person name="Li T."/>
            <person name="Gao L."/>
            <person name="Zhang X."/>
            <person name="Wang H."/>
            <person name="Yang Z."/>
            <person name="Liu X."/>
            <person name="Jiang W."/>
            <person name="Mao L."/>
            <person name="Kong X."/>
            <person name="Jiao Y."/>
            <person name="Jia J."/>
        </authorList>
    </citation>
    <scope>NUCLEOTIDE SEQUENCE [LARGE SCALE GENOMIC DNA]</scope>
    <source>
        <strain evidence="3">cv. AL8/78</strain>
    </source>
</reference>
<keyword evidence="3" id="KW-1185">Reference proteome</keyword>
<sequence length="417" mass="47441">AAPRRYGGCPASYLEGVAHEQSRVSCPCQIGPQRNTIAPAARVRSPKEDAQTIGEDPARLLVGWAGRGQRWPLPCQLEPCVPTCSVWWAGSPRPGARWPRATLAMAVVFPRRSGPCLARSRSAVLTRGARALLRLHYHDHWKWLDGAFWEDRWIGGQSVGEIAPLLYQCIPKRRRKARTVAEGLAGNSWAHDIQGVLGLHEIGQYLLLWQAVCHTILSNEPDRLLWRWTTNGIYSARSCYAASFQGSTRCHSWKLVWKSWAPPRVKFFHWLTAQDRCWTAERLARRGLQHHPRCLLCDQALETIQHLLLTCPFARQTWHIVLDWLHIPVQIPDQEHAVTEWWLSAKELALPAHRKALKSIALLVPWMLWKHRNACVFDNAAPSIESLVDRIKDEARCWAKAGAQGLRVVLPTTWDVH</sequence>
<dbReference type="Pfam" id="PF13966">
    <property type="entry name" value="zf-RVT"/>
    <property type="match status" value="1"/>
</dbReference>
<dbReference type="Gramene" id="AET6Gv20308600.1">
    <property type="protein sequence ID" value="AET6Gv20308600.1"/>
    <property type="gene ID" value="AET6Gv20308600"/>
</dbReference>
<dbReference type="PANTHER" id="PTHR36617">
    <property type="entry name" value="PROTEIN, PUTATIVE-RELATED"/>
    <property type="match status" value="1"/>
</dbReference>
<evidence type="ECO:0000259" key="1">
    <source>
        <dbReference type="Pfam" id="PF13966"/>
    </source>
</evidence>
<evidence type="ECO:0000313" key="3">
    <source>
        <dbReference type="Proteomes" id="UP000015105"/>
    </source>
</evidence>